<reference evidence="1" key="2">
    <citation type="submission" date="2020-09" db="EMBL/GenBank/DDBJ databases">
        <authorList>
            <person name="Sun Q."/>
            <person name="Zhou Y."/>
        </authorList>
    </citation>
    <scope>NUCLEOTIDE SEQUENCE</scope>
    <source>
        <strain evidence="1">CGMCC 4.3508</strain>
    </source>
</reference>
<dbReference type="EMBL" id="BMMH01000029">
    <property type="protein sequence ID" value="GGL41866.1"/>
    <property type="molecule type" value="Genomic_DNA"/>
</dbReference>
<keyword evidence="2" id="KW-1185">Reference proteome</keyword>
<evidence type="ECO:0000313" key="2">
    <source>
        <dbReference type="Proteomes" id="UP000638263"/>
    </source>
</evidence>
<comment type="caution">
    <text evidence="1">The sequence shown here is derived from an EMBL/GenBank/DDBJ whole genome shotgun (WGS) entry which is preliminary data.</text>
</comment>
<protein>
    <submittedName>
        <fullName evidence="1">Uncharacterized protein</fullName>
    </submittedName>
</protein>
<dbReference type="AlphaFoldDB" id="A0A917RW75"/>
<name>A0A917RW75_9NOCA</name>
<gene>
    <name evidence="1" type="ORF">GCM10011588_65760</name>
</gene>
<proteinExistence type="predicted"/>
<reference evidence="1" key="1">
    <citation type="journal article" date="2014" name="Int. J. Syst. Evol. Microbiol.">
        <title>Complete genome sequence of Corynebacterium casei LMG S-19264T (=DSM 44701T), isolated from a smear-ripened cheese.</title>
        <authorList>
            <consortium name="US DOE Joint Genome Institute (JGI-PGF)"/>
            <person name="Walter F."/>
            <person name="Albersmeier A."/>
            <person name="Kalinowski J."/>
            <person name="Ruckert C."/>
        </authorList>
    </citation>
    <scope>NUCLEOTIDE SEQUENCE</scope>
    <source>
        <strain evidence="1">CGMCC 4.3508</strain>
    </source>
</reference>
<sequence length="73" mass="7760">MSAEMYLESTGEVLAVAEATMVVGSGSGGARRAVDPRPDFLDRHIALRRTARDGDCKMAAANPTHDRTTGGQR</sequence>
<organism evidence="1 2">
    <name type="scientific">Nocardia jinanensis</name>
    <dbReference type="NCBI Taxonomy" id="382504"/>
    <lineage>
        <taxon>Bacteria</taxon>
        <taxon>Bacillati</taxon>
        <taxon>Actinomycetota</taxon>
        <taxon>Actinomycetes</taxon>
        <taxon>Mycobacteriales</taxon>
        <taxon>Nocardiaceae</taxon>
        <taxon>Nocardia</taxon>
    </lineage>
</organism>
<accession>A0A917RW75</accession>
<evidence type="ECO:0000313" key="1">
    <source>
        <dbReference type="EMBL" id="GGL41866.1"/>
    </source>
</evidence>
<dbReference type="Proteomes" id="UP000638263">
    <property type="component" value="Unassembled WGS sequence"/>
</dbReference>